<dbReference type="KEGG" id="phm:PSMK_17600"/>
<accession>I0IF81</accession>
<dbReference type="AlphaFoldDB" id="I0IF81"/>
<dbReference type="InterPro" id="IPR050072">
    <property type="entry name" value="Peptidase_M20A"/>
</dbReference>
<dbReference type="InterPro" id="IPR036264">
    <property type="entry name" value="Bact_exopeptidase_dim_dom"/>
</dbReference>
<dbReference type="PANTHER" id="PTHR43808:SF9">
    <property type="entry name" value="BLL0789 PROTEIN"/>
    <property type="match status" value="1"/>
</dbReference>
<dbReference type="PANTHER" id="PTHR43808">
    <property type="entry name" value="ACETYLORNITHINE DEACETYLASE"/>
    <property type="match status" value="1"/>
</dbReference>
<evidence type="ECO:0000256" key="2">
    <source>
        <dbReference type="ARBA" id="ARBA00022801"/>
    </source>
</evidence>
<dbReference type="SUPFAM" id="SSF53187">
    <property type="entry name" value="Zn-dependent exopeptidases"/>
    <property type="match status" value="1"/>
</dbReference>
<dbReference type="eggNOG" id="COG0624">
    <property type="taxonomic scope" value="Bacteria"/>
</dbReference>
<dbReference type="Pfam" id="PF07687">
    <property type="entry name" value="M20_dimer"/>
    <property type="match status" value="1"/>
</dbReference>
<keyword evidence="4" id="KW-0645">Protease</keyword>
<keyword evidence="1" id="KW-0479">Metal-binding</keyword>
<organism evidence="4 5">
    <name type="scientific">Phycisphaera mikurensis (strain NBRC 102666 / KCTC 22515 / FYK2301M01)</name>
    <dbReference type="NCBI Taxonomy" id="1142394"/>
    <lineage>
        <taxon>Bacteria</taxon>
        <taxon>Pseudomonadati</taxon>
        <taxon>Planctomycetota</taxon>
        <taxon>Phycisphaerae</taxon>
        <taxon>Phycisphaerales</taxon>
        <taxon>Phycisphaeraceae</taxon>
        <taxon>Phycisphaera</taxon>
    </lineage>
</organism>
<dbReference type="HOGENOM" id="CLU_021802_7_0_0"/>
<sequence>MTRSHSQLLLDRVRAWCDAGGGTADQPAVDALLERIAAEALAPLAGAVERVGLPAVADLDARGRAASTPLCAAAVARKRADAPFRVLLNIHADTVHGPEASAVPVRVEGDRLIGPGVADARGGIAVMLGGLERFEAAATQRQKQRLGWTVVLNPDEEIGSPGSAGLLAEEARRHHAALLFEPSLPDGSLVGARGGSSRWSIGFRGRAAHAGRDFAAGRSAVHAACAAVAAMVELNDRPGCTFNCGAVDGGGPANAVADAAVLRLNTRAADRDAEAAAEAAVRGAAAAAAHRFGVEVEVLRVAHAPPRPAAGATATLLDAARDAVEAASGARPGLRETGGVCDGNRIAAAGCPVVDTLGVRGDHIHTGEEYLVIDSLQERADATARLLLRLADGGEALLNPRTAA</sequence>
<keyword evidence="4" id="KW-0121">Carboxypeptidase</keyword>
<dbReference type="SUPFAM" id="SSF55031">
    <property type="entry name" value="Bacterial exopeptidase dimerisation domain"/>
    <property type="match status" value="1"/>
</dbReference>
<keyword evidence="2" id="KW-0378">Hydrolase</keyword>
<dbReference type="NCBIfam" id="NF005602">
    <property type="entry name" value="PRK07338.1"/>
    <property type="match status" value="1"/>
</dbReference>
<evidence type="ECO:0000259" key="3">
    <source>
        <dbReference type="Pfam" id="PF07687"/>
    </source>
</evidence>
<gene>
    <name evidence="4" type="ordered locus">PSMK_17600</name>
</gene>
<dbReference type="GO" id="GO:0004180">
    <property type="term" value="F:carboxypeptidase activity"/>
    <property type="evidence" value="ECO:0007669"/>
    <property type="project" value="UniProtKB-KW"/>
</dbReference>
<dbReference type="EMBL" id="AP012338">
    <property type="protein sequence ID" value="BAM03919.1"/>
    <property type="molecule type" value="Genomic_DNA"/>
</dbReference>
<dbReference type="Gene3D" id="3.30.70.360">
    <property type="match status" value="1"/>
</dbReference>
<dbReference type="STRING" id="1142394.PSMK_17600"/>
<dbReference type="Pfam" id="PF01546">
    <property type="entry name" value="Peptidase_M20"/>
    <property type="match status" value="1"/>
</dbReference>
<reference evidence="4 5" key="1">
    <citation type="submission" date="2012-02" db="EMBL/GenBank/DDBJ databases">
        <title>Complete genome sequence of Phycisphaera mikurensis NBRC 102666.</title>
        <authorList>
            <person name="Ankai A."/>
            <person name="Hosoyama A."/>
            <person name="Terui Y."/>
            <person name="Sekine M."/>
            <person name="Fukai R."/>
            <person name="Kato Y."/>
            <person name="Nakamura S."/>
            <person name="Yamada-Narita S."/>
            <person name="Kawakoshi A."/>
            <person name="Fukunaga Y."/>
            <person name="Yamazaki S."/>
            <person name="Fujita N."/>
        </authorList>
    </citation>
    <scope>NUCLEOTIDE SEQUENCE [LARGE SCALE GENOMIC DNA]</scope>
    <source>
        <strain evidence="5">NBRC 102666 / KCTC 22515 / FYK2301M01</strain>
    </source>
</reference>
<evidence type="ECO:0000313" key="5">
    <source>
        <dbReference type="Proteomes" id="UP000007881"/>
    </source>
</evidence>
<dbReference type="InterPro" id="IPR002933">
    <property type="entry name" value="Peptidase_M20"/>
</dbReference>
<evidence type="ECO:0000313" key="4">
    <source>
        <dbReference type="EMBL" id="BAM03919.1"/>
    </source>
</evidence>
<dbReference type="GO" id="GO:0046872">
    <property type="term" value="F:metal ion binding"/>
    <property type="evidence" value="ECO:0007669"/>
    <property type="project" value="UniProtKB-KW"/>
</dbReference>
<keyword evidence="5" id="KW-1185">Reference proteome</keyword>
<proteinExistence type="predicted"/>
<dbReference type="InterPro" id="IPR011650">
    <property type="entry name" value="Peptidase_M20_dimer"/>
</dbReference>
<dbReference type="Proteomes" id="UP000007881">
    <property type="component" value="Chromosome"/>
</dbReference>
<feature type="domain" description="Peptidase M20 dimerisation" evidence="3">
    <location>
        <begin position="193"/>
        <end position="289"/>
    </location>
</feature>
<dbReference type="Gene3D" id="3.40.630.10">
    <property type="entry name" value="Zn peptidases"/>
    <property type="match status" value="1"/>
</dbReference>
<name>I0IF81_PHYMF</name>
<dbReference type="RefSeq" id="WP_014437137.1">
    <property type="nucleotide sequence ID" value="NC_017080.1"/>
</dbReference>
<protein>
    <submittedName>
        <fullName evidence="4">Putative carboxypeptidase</fullName>
    </submittedName>
</protein>
<evidence type="ECO:0000256" key="1">
    <source>
        <dbReference type="ARBA" id="ARBA00022723"/>
    </source>
</evidence>